<evidence type="ECO:0000313" key="10">
    <source>
        <dbReference type="Proteomes" id="UP000198956"/>
    </source>
</evidence>
<proteinExistence type="inferred from homology"/>
<feature type="transmembrane region" description="Helical" evidence="8">
    <location>
        <begin position="217"/>
        <end position="240"/>
    </location>
</feature>
<feature type="transmembrane region" description="Helical" evidence="8">
    <location>
        <begin position="303"/>
        <end position="321"/>
    </location>
</feature>
<gene>
    <name evidence="9" type="ORF">SAMN04489735_101846</name>
</gene>
<dbReference type="AlphaFoldDB" id="A0A1G8AW22"/>
<comment type="subcellular location">
    <subcellularLocation>
        <location evidence="1">Membrane</location>
        <topology evidence="1">Multi-pass membrane protein</topology>
    </subcellularLocation>
</comment>
<feature type="transmembrane region" description="Helical" evidence="8">
    <location>
        <begin position="269"/>
        <end position="291"/>
    </location>
</feature>
<keyword evidence="4" id="KW-0309">Germination</keyword>
<dbReference type="GO" id="GO:0016020">
    <property type="term" value="C:membrane"/>
    <property type="evidence" value="ECO:0007669"/>
    <property type="project" value="UniProtKB-SubCell"/>
</dbReference>
<feature type="transmembrane region" description="Helical" evidence="8">
    <location>
        <begin position="143"/>
        <end position="164"/>
    </location>
</feature>
<dbReference type="GO" id="GO:0009847">
    <property type="term" value="P:spore germination"/>
    <property type="evidence" value="ECO:0007669"/>
    <property type="project" value="InterPro"/>
</dbReference>
<reference evidence="9 10" key="1">
    <citation type="submission" date="2016-10" db="EMBL/GenBank/DDBJ databases">
        <authorList>
            <person name="de Groot N.N."/>
        </authorList>
    </citation>
    <scope>NUCLEOTIDE SEQUENCE [LARGE SCALE GENOMIC DNA]</scope>
    <source>
        <strain evidence="9 10">L 420-91</strain>
    </source>
</reference>
<dbReference type="Pfam" id="PF03845">
    <property type="entry name" value="Spore_permease"/>
    <property type="match status" value="1"/>
</dbReference>
<evidence type="ECO:0000256" key="2">
    <source>
        <dbReference type="ARBA" id="ARBA00007998"/>
    </source>
</evidence>
<keyword evidence="5 8" id="KW-0812">Transmembrane</keyword>
<accession>A0A1G8AW22</accession>
<dbReference type="InterPro" id="IPR004761">
    <property type="entry name" value="Spore_GerAB"/>
</dbReference>
<dbReference type="PANTHER" id="PTHR34975:SF2">
    <property type="entry name" value="SPORE GERMINATION PROTEIN A2"/>
    <property type="match status" value="1"/>
</dbReference>
<keyword evidence="6 8" id="KW-1133">Transmembrane helix</keyword>
<evidence type="ECO:0000256" key="8">
    <source>
        <dbReference type="SAM" id="Phobius"/>
    </source>
</evidence>
<dbReference type="Gene3D" id="1.20.1740.10">
    <property type="entry name" value="Amino acid/polyamine transporter I"/>
    <property type="match status" value="1"/>
</dbReference>
<dbReference type="OrthoDB" id="2380120at2"/>
<evidence type="ECO:0000256" key="3">
    <source>
        <dbReference type="ARBA" id="ARBA00022448"/>
    </source>
</evidence>
<sequence length="369" mass="42644">MSRLVKKEITLLQYILAIHGTQVGTSILTLPAEVAKTAGTDGWISIIIGSILATIVSLCIVHLMANHPGDTMLELMTRYLGKGLGKAMMVIWMLYSLFAITVILFVTISIIQIWILPNTSSYLIVTLLMINTYMIIRRGVRFIGRYAEFVFFFTLGLPILLIIPLKDSHWVYLLPILKEGWMPILSAVKTTTVAFLGFELAFLFYPYLKNKKAAAKGVVIANALTLLVYLHITLSCFVYFSPDEITQFLWPTLTLVKPIEFPFLERMEIIFVAFYIFLFSTSSIPYLFFVTDTFSQLCNKKDWQLPYLLLPLFVVVFFFFKPSYKVLELWEEWWGWISYFTAYAFPVIFLFYVKGYTHWKRRKIDDKAG</sequence>
<feature type="transmembrane region" description="Helical" evidence="8">
    <location>
        <begin position="120"/>
        <end position="136"/>
    </location>
</feature>
<dbReference type="EMBL" id="FNDE01000018">
    <property type="protein sequence ID" value="SDH25054.1"/>
    <property type="molecule type" value="Genomic_DNA"/>
</dbReference>
<comment type="similarity">
    <text evidence="2">Belongs to the amino acid-polyamine-organocation (APC) superfamily. Spore germination protein (SGP) (TC 2.A.3.9) family.</text>
</comment>
<name>A0A1G8AW22_ANETH</name>
<dbReference type="NCBIfam" id="TIGR00912">
    <property type="entry name" value="2A0309"/>
    <property type="match status" value="1"/>
</dbReference>
<evidence type="ECO:0000256" key="4">
    <source>
        <dbReference type="ARBA" id="ARBA00022544"/>
    </source>
</evidence>
<feature type="transmembrane region" description="Helical" evidence="8">
    <location>
        <begin position="87"/>
        <end position="114"/>
    </location>
</feature>
<keyword evidence="3" id="KW-0813">Transport</keyword>
<evidence type="ECO:0000256" key="6">
    <source>
        <dbReference type="ARBA" id="ARBA00022989"/>
    </source>
</evidence>
<feature type="transmembrane region" description="Helical" evidence="8">
    <location>
        <begin position="12"/>
        <end position="30"/>
    </location>
</feature>
<evidence type="ECO:0000256" key="1">
    <source>
        <dbReference type="ARBA" id="ARBA00004141"/>
    </source>
</evidence>
<protein>
    <submittedName>
        <fullName evidence="9">Spore germination protein (Amino acid permease)</fullName>
    </submittedName>
</protein>
<feature type="transmembrane region" description="Helical" evidence="8">
    <location>
        <begin position="184"/>
        <end position="205"/>
    </location>
</feature>
<evidence type="ECO:0000313" key="9">
    <source>
        <dbReference type="EMBL" id="SDH25054.1"/>
    </source>
</evidence>
<feature type="transmembrane region" description="Helical" evidence="8">
    <location>
        <begin position="42"/>
        <end position="66"/>
    </location>
</feature>
<evidence type="ECO:0000256" key="5">
    <source>
        <dbReference type="ARBA" id="ARBA00022692"/>
    </source>
</evidence>
<dbReference type="Proteomes" id="UP000198956">
    <property type="component" value="Unassembled WGS sequence"/>
</dbReference>
<dbReference type="PANTHER" id="PTHR34975">
    <property type="entry name" value="SPORE GERMINATION PROTEIN A2"/>
    <property type="match status" value="1"/>
</dbReference>
<evidence type="ECO:0000256" key="7">
    <source>
        <dbReference type="ARBA" id="ARBA00023136"/>
    </source>
</evidence>
<feature type="transmembrane region" description="Helical" evidence="8">
    <location>
        <begin position="333"/>
        <end position="353"/>
    </location>
</feature>
<dbReference type="RefSeq" id="WP_091260610.1">
    <property type="nucleotide sequence ID" value="NZ_FNDE01000018.1"/>
</dbReference>
<organism evidence="9 10">
    <name type="scientific">Aneurinibacillus thermoaerophilus</name>
    <dbReference type="NCBI Taxonomy" id="143495"/>
    <lineage>
        <taxon>Bacteria</taxon>
        <taxon>Bacillati</taxon>
        <taxon>Bacillota</taxon>
        <taxon>Bacilli</taxon>
        <taxon>Bacillales</taxon>
        <taxon>Paenibacillaceae</taxon>
        <taxon>Aneurinibacillus group</taxon>
        <taxon>Aneurinibacillus</taxon>
    </lineage>
</organism>
<keyword evidence="7 8" id="KW-0472">Membrane</keyword>